<dbReference type="OrthoDB" id="5186201at2"/>
<dbReference type="AlphaFoldDB" id="I8YIH3"/>
<proteinExistence type="predicted"/>
<reference evidence="1 2" key="1">
    <citation type="submission" date="2012-02" db="EMBL/GenBank/DDBJ databases">
        <title>The Genome Sequence of Bacteroides salyersiae CL02T12C01.</title>
        <authorList>
            <consortium name="The Broad Institute Genome Sequencing Platform"/>
            <person name="Earl A."/>
            <person name="Ward D."/>
            <person name="Feldgarden M."/>
            <person name="Gevers D."/>
            <person name="Zitomersky N.L."/>
            <person name="Coyne M.J."/>
            <person name="Comstock L.E."/>
            <person name="Young S.K."/>
            <person name="Zeng Q."/>
            <person name="Gargeya S."/>
            <person name="Fitzgerald M."/>
            <person name="Haas B."/>
            <person name="Abouelleil A."/>
            <person name="Alvarado L."/>
            <person name="Arachchi H.M."/>
            <person name="Berlin A."/>
            <person name="Chapman S.B."/>
            <person name="Gearin G."/>
            <person name="Goldberg J."/>
            <person name="Griggs A."/>
            <person name="Gujja S."/>
            <person name="Hansen M."/>
            <person name="Heiman D."/>
            <person name="Howarth C."/>
            <person name="Larimer J."/>
            <person name="Lui A."/>
            <person name="MacDonald P.J.P."/>
            <person name="McCowen C."/>
            <person name="Montmayeur A."/>
            <person name="Murphy C."/>
            <person name="Neiman D."/>
            <person name="Pearson M."/>
            <person name="Priest M."/>
            <person name="Roberts A."/>
            <person name="Saif S."/>
            <person name="Shea T."/>
            <person name="Sisk P."/>
            <person name="Stolte C."/>
            <person name="Sykes S."/>
            <person name="Wortman J."/>
            <person name="Nusbaum C."/>
            <person name="Birren B."/>
        </authorList>
    </citation>
    <scope>NUCLEOTIDE SEQUENCE [LARGE SCALE GENOMIC DNA]</scope>
    <source>
        <strain evidence="1 2">CL02T12C01</strain>
    </source>
</reference>
<dbReference type="Proteomes" id="UP000005150">
    <property type="component" value="Unassembled WGS sequence"/>
</dbReference>
<evidence type="ECO:0000313" key="2">
    <source>
        <dbReference type="Proteomes" id="UP000005150"/>
    </source>
</evidence>
<dbReference type="PATRIC" id="fig|997887.3.peg.2916"/>
<organism evidence="1 2">
    <name type="scientific">Bacteroides salyersiae CL02T12C01</name>
    <dbReference type="NCBI Taxonomy" id="997887"/>
    <lineage>
        <taxon>Bacteria</taxon>
        <taxon>Pseudomonadati</taxon>
        <taxon>Bacteroidota</taxon>
        <taxon>Bacteroidia</taxon>
        <taxon>Bacteroidales</taxon>
        <taxon>Bacteroidaceae</taxon>
        <taxon>Bacteroides</taxon>
    </lineage>
</organism>
<gene>
    <name evidence="1" type="ORF">HMPREF1071_02812</name>
</gene>
<evidence type="ECO:0000313" key="1">
    <source>
        <dbReference type="EMBL" id="EIY62192.1"/>
    </source>
</evidence>
<keyword evidence="2" id="KW-1185">Reference proteome</keyword>
<dbReference type="RefSeq" id="WP_005932465.1">
    <property type="nucleotide sequence ID" value="NZ_JH724308.1"/>
</dbReference>
<protein>
    <submittedName>
        <fullName evidence="1">Uncharacterized protein</fullName>
    </submittedName>
</protein>
<accession>I8YIH3</accession>
<dbReference type="GeneID" id="93117008"/>
<dbReference type="EMBL" id="AGXV01000032">
    <property type="protein sequence ID" value="EIY62192.1"/>
    <property type="molecule type" value="Genomic_DNA"/>
</dbReference>
<dbReference type="HOGENOM" id="CLU_134874_0_0_10"/>
<name>I8YIH3_9BACE</name>
<sequence>MGLFRSTKLFCDVAPYSDTVANSLMSSLRYDGYEVDGIKLPSGDWDISIKKGNLFKAVLGLQTALKIRISPAVPHVYVKASVGIFGQQAIPTALTVCVWWPFAIPQLWGMIQQNKLDKLVMDKIQNEFNRLARYPVVSRNID</sequence>
<comment type="caution">
    <text evidence="1">The sequence shown here is derived from an EMBL/GenBank/DDBJ whole genome shotgun (WGS) entry which is preliminary data.</text>
</comment>